<feature type="compositionally biased region" description="Polar residues" evidence="3">
    <location>
        <begin position="532"/>
        <end position="542"/>
    </location>
</feature>
<reference evidence="6 7" key="1">
    <citation type="submission" date="2017-03" db="EMBL/GenBank/DDBJ databases">
        <title>Genomes of endolithic fungi from Antarctica.</title>
        <authorList>
            <person name="Coleine C."/>
            <person name="Masonjones S."/>
            <person name="Stajich J.E."/>
        </authorList>
    </citation>
    <scope>NUCLEOTIDE SEQUENCE [LARGE SCALE GENOMIC DNA]</scope>
    <source>
        <strain evidence="6 7">CCFEE 6315</strain>
    </source>
</reference>
<dbReference type="InterPro" id="IPR041177">
    <property type="entry name" value="GEN1_C"/>
</dbReference>
<comment type="caution">
    <text evidence="6">The sequence shown here is derived from an EMBL/GenBank/DDBJ whole genome shotgun (WGS) entry which is preliminary data.</text>
</comment>
<dbReference type="PANTHER" id="PTHR11081">
    <property type="entry name" value="FLAP ENDONUCLEASE FAMILY MEMBER"/>
    <property type="match status" value="1"/>
</dbReference>
<name>A0A4U0UFM8_9PEZI</name>
<dbReference type="CDD" id="cd09870">
    <property type="entry name" value="PIN_YEN1"/>
    <property type="match status" value="1"/>
</dbReference>
<feature type="compositionally biased region" description="Acidic residues" evidence="3">
    <location>
        <begin position="419"/>
        <end position="430"/>
    </location>
</feature>
<feature type="domain" description="XPG N-terminal" evidence="5">
    <location>
        <begin position="1"/>
        <end position="94"/>
    </location>
</feature>
<dbReference type="FunFam" id="3.40.50.1010:FF:000037">
    <property type="entry name" value="Rad2-like endonuclease, putative (AFU_orthologue AFUA_3G13260)"/>
    <property type="match status" value="1"/>
</dbReference>
<dbReference type="SMART" id="SM00485">
    <property type="entry name" value="XPGN"/>
    <property type="match status" value="1"/>
</dbReference>
<dbReference type="Pfam" id="PF00752">
    <property type="entry name" value="XPG_N"/>
    <property type="match status" value="1"/>
</dbReference>
<evidence type="ECO:0000256" key="3">
    <source>
        <dbReference type="SAM" id="MobiDB-lite"/>
    </source>
</evidence>
<dbReference type="SUPFAM" id="SSF88723">
    <property type="entry name" value="PIN domain-like"/>
    <property type="match status" value="1"/>
</dbReference>
<feature type="compositionally biased region" description="Basic and acidic residues" evidence="3">
    <location>
        <begin position="503"/>
        <end position="513"/>
    </location>
</feature>
<gene>
    <name evidence="6" type="ORF">B0A50_00340</name>
</gene>
<dbReference type="GO" id="GO:0008821">
    <property type="term" value="F:crossover junction DNA endonuclease activity"/>
    <property type="evidence" value="ECO:0007669"/>
    <property type="project" value="InterPro"/>
</dbReference>
<feature type="compositionally biased region" description="Acidic residues" evidence="3">
    <location>
        <begin position="746"/>
        <end position="758"/>
    </location>
</feature>
<evidence type="ECO:0000259" key="4">
    <source>
        <dbReference type="SMART" id="SM00484"/>
    </source>
</evidence>
<proteinExistence type="predicted"/>
<dbReference type="Gene3D" id="3.40.50.1010">
    <property type="entry name" value="5'-nuclease"/>
    <property type="match status" value="2"/>
</dbReference>
<dbReference type="SMART" id="SM00484">
    <property type="entry name" value="XPGI"/>
    <property type="match status" value="1"/>
</dbReference>
<feature type="region of interest" description="Disordered" evidence="3">
    <location>
        <begin position="409"/>
        <end position="446"/>
    </location>
</feature>
<feature type="compositionally biased region" description="Basic and acidic residues" evidence="3">
    <location>
        <begin position="782"/>
        <end position="796"/>
    </location>
</feature>
<feature type="compositionally biased region" description="Polar residues" evidence="3">
    <location>
        <begin position="588"/>
        <end position="597"/>
    </location>
</feature>
<dbReference type="InterPro" id="IPR006086">
    <property type="entry name" value="XPG-I_dom"/>
</dbReference>
<feature type="domain" description="XPG-I" evidence="4">
    <location>
        <begin position="112"/>
        <end position="194"/>
    </location>
</feature>
<evidence type="ECO:0000256" key="2">
    <source>
        <dbReference type="ARBA" id="ARBA00022801"/>
    </source>
</evidence>
<keyword evidence="1" id="KW-0540">Nuclease</keyword>
<dbReference type="Proteomes" id="UP000308549">
    <property type="component" value="Unassembled WGS sequence"/>
</dbReference>
<protein>
    <recommendedName>
        <fullName evidence="8">XPG-I domain-containing protein</fullName>
    </recommendedName>
</protein>
<dbReference type="CDD" id="cd09906">
    <property type="entry name" value="H3TH_YEN1"/>
    <property type="match status" value="1"/>
</dbReference>
<evidence type="ECO:0000313" key="6">
    <source>
        <dbReference type="EMBL" id="TKA34358.1"/>
    </source>
</evidence>
<dbReference type="GO" id="GO:0006281">
    <property type="term" value="P:DNA repair"/>
    <property type="evidence" value="ECO:0007669"/>
    <property type="project" value="UniProtKB-ARBA"/>
</dbReference>
<dbReference type="Pfam" id="PF18380">
    <property type="entry name" value="GEN1_C"/>
    <property type="match status" value="1"/>
</dbReference>
<dbReference type="InterPro" id="IPR036279">
    <property type="entry name" value="5-3_exonuclease_C_sf"/>
</dbReference>
<evidence type="ECO:0000313" key="7">
    <source>
        <dbReference type="Proteomes" id="UP000308549"/>
    </source>
</evidence>
<dbReference type="AlphaFoldDB" id="A0A4U0UFM8"/>
<feature type="compositionally biased region" description="Low complexity" evidence="3">
    <location>
        <begin position="647"/>
        <end position="661"/>
    </location>
</feature>
<evidence type="ECO:0008006" key="8">
    <source>
        <dbReference type="Google" id="ProtNLM"/>
    </source>
</evidence>
<dbReference type="InterPro" id="IPR006084">
    <property type="entry name" value="XPG/Rad2"/>
</dbReference>
<dbReference type="PANTHER" id="PTHR11081:SF75">
    <property type="entry name" value="ENDONUCLEASE, PUTATIVE (AFU_ORTHOLOGUE AFUA_3G13260)-RELATED"/>
    <property type="match status" value="1"/>
</dbReference>
<dbReference type="SUPFAM" id="SSF47807">
    <property type="entry name" value="5' to 3' exonuclease, C-terminal subdomain"/>
    <property type="match status" value="1"/>
</dbReference>
<feature type="region of interest" description="Disordered" evidence="3">
    <location>
        <begin position="490"/>
        <end position="670"/>
    </location>
</feature>
<dbReference type="InterPro" id="IPR037316">
    <property type="entry name" value="Yen1_H3TH"/>
</dbReference>
<dbReference type="PRINTS" id="PR00853">
    <property type="entry name" value="XPGRADSUPER"/>
</dbReference>
<feature type="region of interest" description="Disordered" evidence="3">
    <location>
        <begin position="686"/>
        <end position="905"/>
    </location>
</feature>
<dbReference type="InterPro" id="IPR006085">
    <property type="entry name" value="XPG_DNA_repair_N"/>
</dbReference>
<evidence type="ECO:0000259" key="5">
    <source>
        <dbReference type="SMART" id="SM00485"/>
    </source>
</evidence>
<dbReference type="EMBL" id="NAJL01000001">
    <property type="protein sequence ID" value="TKA34358.1"/>
    <property type="molecule type" value="Genomic_DNA"/>
</dbReference>
<dbReference type="GO" id="GO:0017108">
    <property type="term" value="F:5'-flap endonuclease activity"/>
    <property type="evidence" value="ECO:0007669"/>
    <property type="project" value="TreeGrafter"/>
</dbReference>
<keyword evidence="7" id="KW-1185">Reference proteome</keyword>
<evidence type="ECO:0000256" key="1">
    <source>
        <dbReference type="ARBA" id="ARBA00022722"/>
    </source>
</evidence>
<keyword evidence="2" id="KW-0378">Hydrolase</keyword>
<dbReference type="Pfam" id="PF00867">
    <property type="entry name" value="XPG_I"/>
    <property type="match status" value="1"/>
</dbReference>
<dbReference type="InterPro" id="IPR029060">
    <property type="entry name" value="PIN-like_dom_sf"/>
</dbReference>
<dbReference type="OrthoDB" id="2959108at2759"/>
<accession>A0A4U0UFM8</accession>
<organism evidence="6 7">
    <name type="scientific">Salinomyces thailandicus</name>
    <dbReference type="NCBI Taxonomy" id="706561"/>
    <lineage>
        <taxon>Eukaryota</taxon>
        <taxon>Fungi</taxon>
        <taxon>Dikarya</taxon>
        <taxon>Ascomycota</taxon>
        <taxon>Pezizomycotina</taxon>
        <taxon>Dothideomycetes</taxon>
        <taxon>Dothideomycetidae</taxon>
        <taxon>Mycosphaerellales</taxon>
        <taxon>Teratosphaeriaceae</taxon>
        <taxon>Salinomyces</taxon>
    </lineage>
</organism>
<feature type="compositionally biased region" description="Pro residues" evidence="3">
    <location>
        <begin position="807"/>
        <end position="819"/>
    </location>
</feature>
<sequence length="930" mass="101368">MGIHGLLKELLPAPRTSLAALSATHYTTTGRPLRLAIDISIWLFQIQCGKGGSNPALRTFYYRLLRLLTLNIHPLFVFDGPNKPLFKRHKKVGGPGVRVVSVPEFLAKQLLKQFGFPWHVAPGEAEAECAWLQREGVVDAVLSEDVDTLMFGSGMTLRTWTAERSGSGGGSGNGAPTHVSVYRRAETTARSRGIEPEGMILVALMSGGDYLPEGIPGCGVKVACDAARAGFGKDLCGLGLRDREGLEAWRARLQHEIRANESKHFSRRNPSFTMPDDFPNQEVLGYYTHPFVSSPEKLERLRSTLRWDQQIDLPALRDFARDAFDWRCVTGAKKFIKNLAPAMLVRQLRLSGEREEELDPAEQAAAEASLAQAVHGKRNHVSVDGELEYRISFTPADLVPIDLSLEDEDDEDFRGGSQAEEEELPSDAESECPSLTPASPSKKRIFKPYDPATAEKVWVLRPFLQIGCPLLVEEYEASLRDPKAFLQQRRKAKAAGSTAKTDAGAKTKKGNDKARKKKEGGGMPQDALMAYTRTTKAGTSQARKPLGEGGSRGNSQNRTETAEEDESGDQHLKTNPGGKGFANAAPTLCSSDSSAAQPPQDPEIEILDLQTTPPTTRHAPALLQAKDPPTHKPTQQPHPQTRKRRSPSPSSPFSTPRSQRTITAYYTPSPRKAIAEAIRAADRIDLLSSSPVKEGRRSVSPSPGNLRRRFVRSPEPLMVSQTAVGGGLTGVDVGAGPRERRGDGRGEEEEEEEKEVWDELPSTVTKRRRRGKRVCTAAAATSREKQVEEEQWKQGEEVVETIDLTSPSPPPSASIPFPLPQARRGGLEADPTAPTTRHATKAPPLFTQAPKPQLSLNVSIAGPPLASKTSYDQPQARQNPPLRPPLPSPAGQTTTALPSPPKPLQTKKLSFFAKASKEAGAKSRILIPST</sequence>